<dbReference type="RefSeq" id="WP_083465275.1">
    <property type="nucleotide sequence ID" value="NZ_JBHSOZ010000005.1"/>
</dbReference>
<dbReference type="Pfam" id="PF08970">
    <property type="entry name" value="Sda"/>
    <property type="match status" value="1"/>
</dbReference>
<evidence type="ECO:0000313" key="1">
    <source>
        <dbReference type="EMBL" id="MFC5713468.1"/>
    </source>
</evidence>
<gene>
    <name evidence="1" type="ORF">ACFPU1_11795</name>
</gene>
<keyword evidence="1" id="KW-0649">Protein kinase inhibitor</keyword>
<dbReference type="EMBL" id="JBHSOZ010000005">
    <property type="protein sequence ID" value="MFC5713468.1"/>
    <property type="molecule type" value="Genomic_DNA"/>
</dbReference>
<dbReference type="GO" id="GO:0004860">
    <property type="term" value="F:protein kinase inhibitor activity"/>
    <property type="evidence" value="ECO:0007669"/>
    <property type="project" value="UniProtKB-KW"/>
</dbReference>
<evidence type="ECO:0000313" key="2">
    <source>
        <dbReference type="Proteomes" id="UP001596142"/>
    </source>
</evidence>
<accession>A0ABW0YQR7</accession>
<dbReference type="InterPro" id="IPR036916">
    <property type="entry name" value="Sda_sf"/>
</dbReference>
<dbReference type="SUPFAM" id="SSF100985">
    <property type="entry name" value="Sporulation inhibitor Sda"/>
    <property type="match status" value="1"/>
</dbReference>
<sequence length="50" mass="5883">MEQLPDDLLVEAYLKAVSLRLNEDFIQLIESELERRSLHVRLPLTNRMSS</sequence>
<comment type="caution">
    <text evidence="1">The sequence shown here is derived from an EMBL/GenBank/DDBJ whole genome shotgun (WGS) entry which is preliminary data.</text>
</comment>
<keyword evidence="2" id="KW-1185">Reference proteome</keyword>
<dbReference type="InterPro" id="IPR015064">
    <property type="entry name" value="Sda"/>
</dbReference>
<dbReference type="Gene3D" id="1.10.287.1100">
    <property type="entry name" value="Sporulation inhibitor A"/>
    <property type="match status" value="1"/>
</dbReference>
<reference evidence="2" key="1">
    <citation type="journal article" date="2019" name="Int. J. Syst. Evol. Microbiol.">
        <title>The Global Catalogue of Microorganisms (GCM) 10K type strain sequencing project: providing services to taxonomists for standard genome sequencing and annotation.</title>
        <authorList>
            <consortium name="The Broad Institute Genomics Platform"/>
            <consortium name="The Broad Institute Genome Sequencing Center for Infectious Disease"/>
            <person name="Wu L."/>
            <person name="Ma J."/>
        </authorList>
    </citation>
    <scope>NUCLEOTIDE SEQUENCE [LARGE SCALE GENOMIC DNA]</scope>
    <source>
        <strain evidence="2">CECT 7184</strain>
    </source>
</reference>
<dbReference type="Proteomes" id="UP001596142">
    <property type="component" value="Unassembled WGS sequence"/>
</dbReference>
<name>A0ABW0YQR7_9BACI</name>
<organism evidence="1 2">
    <name type="scientific">Thalassorhabdus alkalitolerans</name>
    <dbReference type="NCBI Taxonomy" id="2282697"/>
    <lineage>
        <taxon>Bacteria</taxon>
        <taxon>Bacillati</taxon>
        <taxon>Bacillota</taxon>
        <taxon>Bacilli</taxon>
        <taxon>Bacillales</taxon>
        <taxon>Bacillaceae</taxon>
        <taxon>Thalassorhabdus</taxon>
    </lineage>
</organism>
<proteinExistence type="predicted"/>
<protein>
    <submittedName>
        <fullName evidence="1">Sporulation histidine kinase inhibitor Sda</fullName>
    </submittedName>
</protein>